<comment type="caution">
    <text evidence="2">The sequence shown here is derived from an EMBL/GenBank/DDBJ whole genome shotgun (WGS) entry which is preliminary data.</text>
</comment>
<protein>
    <submittedName>
        <fullName evidence="2">Uncharacterized protein</fullName>
    </submittedName>
</protein>
<dbReference type="EMBL" id="AAWS01000042">
    <property type="protein sequence ID" value="EAY25882.1"/>
    <property type="molecule type" value="Genomic_DNA"/>
</dbReference>
<dbReference type="AlphaFoldDB" id="A1ZUX8"/>
<accession>A1ZUX8</accession>
<feature type="region of interest" description="Disordered" evidence="1">
    <location>
        <begin position="1"/>
        <end position="21"/>
    </location>
</feature>
<evidence type="ECO:0000313" key="3">
    <source>
        <dbReference type="Proteomes" id="UP000004095"/>
    </source>
</evidence>
<name>A1ZUX8_MICM2</name>
<sequence length="37" mass="3989">MTIGAGYNAPEIPFKESGDGLGFPVKVVHQQKTKQSK</sequence>
<dbReference type="Proteomes" id="UP000004095">
    <property type="component" value="Unassembled WGS sequence"/>
</dbReference>
<proteinExistence type="predicted"/>
<reference evidence="2 3" key="1">
    <citation type="submission" date="2007-01" db="EMBL/GenBank/DDBJ databases">
        <authorList>
            <person name="Haygood M."/>
            <person name="Podell S."/>
            <person name="Anderson C."/>
            <person name="Hopkinson B."/>
            <person name="Roe K."/>
            <person name="Barbeau K."/>
            <person name="Gaasterland T."/>
            <person name="Ferriera S."/>
            <person name="Johnson J."/>
            <person name="Kravitz S."/>
            <person name="Beeson K."/>
            <person name="Sutton G."/>
            <person name="Rogers Y.-H."/>
            <person name="Friedman R."/>
            <person name="Frazier M."/>
            <person name="Venter J.C."/>
        </authorList>
    </citation>
    <scope>NUCLEOTIDE SEQUENCE [LARGE SCALE GENOMIC DNA]</scope>
    <source>
        <strain evidence="2 3">ATCC 23134</strain>
    </source>
</reference>
<evidence type="ECO:0000256" key="1">
    <source>
        <dbReference type="SAM" id="MobiDB-lite"/>
    </source>
</evidence>
<keyword evidence="3" id="KW-1185">Reference proteome</keyword>
<gene>
    <name evidence="2" type="ORF">M23134_07694</name>
</gene>
<organism evidence="2 3">
    <name type="scientific">Microscilla marina ATCC 23134</name>
    <dbReference type="NCBI Taxonomy" id="313606"/>
    <lineage>
        <taxon>Bacteria</taxon>
        <taxon>Pseudomonadati</taxon>
        <taxon>Bacteroidota</taxon>
        <taxon>Cytophagia</taxon>
        <taxon>Cytophagales</taxon>
        <taxon>Microscillaceae</taxon>
        <taxon>Microscilla</taxon>
    </lineage>
</organism>
<evidence type="ECO:0000313" key="2">
    <source>
        <dbReference type="EMBL" id="EAY25882.1"/>
    </source>
</evidence>